<dbReference type="InterPro" id="IPR037171">
    <property type="entry name" value="NagB/RpiA_transferase-like"/>
</dbReference>
<accession>A0ABU7JGH3</accession>
<reference evidence="5 6" key="1">
    <citation type="submission" date="2023-06" db="EMBL/GenBank/DDBJ databases">
        <title>Alkalimonas sp., MEB004 an alkaliphilic bacterium isolated from Lonar Lake, India.</title>
        <authorList>
            <person name="Joshi A."/>
            <person name="Thite S."/>
        </authorList>
    </citation>
    <scope>NUCLEOTIDE SEQUENCE [LARGE SCALE GENOMIC DNA]</scope>
    <source>
        <strain evidence="5 6">MEB004</strain>
    </source>
</reference>
<keyword evidence="6" id="KW-1185">Reference proteome</keyword>
<dbReference type="SUPFAM" id="SSF100950">
    <property type="entry name" value="NagB/RpiA/CoA transferase-like"/>
    <property type="match status" value="1"/>
</dbReference>
<dbReference type="InterPro" id="IPR002698">
    <property type="entry name" value="FTHF_cligase"/>
</dbReference>
<dbReference type="NCBIfam" id="TIGR02727">
    <property type="entry name" value="MTHFS_bact"/>
    <property type="match status" value="1"/>
</dbReference>
<dbReference type="EMBL" id="JAUGZK010000007">
    <property type="protein sequence ID" value="MEE2024791.1"/>
    <property type="molecule type" value="Genomic_DNA"/>
</dbReference>
<gene>
    <name evidence="5" type="ORF">QWF21_11080</name>
</gene>
<protein>
    <recommendedName>
        <fullName evidence="4">5-formyltetrahydrofolate cyclo-ligase</fullName>
        <ecNumber evidence="4">6.3.3.2</ecNumber>
    </recommendedName>
</protein>
<dbReference type="Pfam" id="PF01812">
    <property type="entry name" value="5-FTHF_cyc-lig"/>
    <property type="match status" value="1"/>
</dbReference>
<dbReference type="InterPro" id="IPR024185">
    <property type="entry name" value="FTHF_cligase-like_sf"/>
</dbReference>
<proteinExistence type="inferred from homology"/>
<dbReference type="PIRSF" id="PIRSF006806">
    <property type="entry name" value="FTHF_cligase"/>
    <property type="match status" value="1"/>
</dbReference>
<keyword evidence="4" id="KW-0479">Metal-binding</keyword>
<keyword evidence="5" id="KW-0436">Ligase</keyword>
<dbReference type="PANTHER" id="PTHR23407">
    <property type="entry name" value="ATPASE INHIBITOR/5-FORMYLTETRAHYDROFOLATE CYCLO-LIGASE"/>
    <property type="match status" value="1"/>
</dbReference>
<keyword evidence="2 4" id="KW-0547">Nucleotide-binding</keyword>
<comment type="cofactor">
    <cofactor evidence="4">
        <name>Mg(2+)</name>
        <dbReference type="ChEBI" id="CHEBI:18420"/>
    </cofactor>
</comment>
<evidence type="ECO:0000256" key="4">
    <source>
        <dbReference type="RuleBase" id="RU361279"/>
    </source>
</evidence>
<evidence type="ECO:0000256" key="1">
    <source>
        <dbReference type="ARBA" id="ARBA00010638"/>
    </source>
</evidence>
<evidence type="ECO:0000256" key="2">
    <source>
        <dbReference type="ARBA" id="ARBA00022741"/>
    </source>
</evidence>
<evidence type="ECO:0000313" key="6">
    <source>
        <dbReference type="Proteomes" id="UP001339167"/>
    </source>
</evidence>
<dbReference type="GO" id="GO:0030272">
    <property type="term" value="F:5-formyltetrahydrofolate cyclo-ligase activity"/>
    <property type="evidence" value="ECO:0007669"/>
    <property type="project" value="UniProtKB-EC"/>
</dbReference>
<keyword evidence="3 4" id="KW-0067">ATP-binding</keyword>
<comment type="similarity">
    <text evidence="1 4">Belongs to the 5-formyltetrahydrofolate cyclo-ligase family.</text>
</comment>
<dbReference type="PANTHER" id="PTHR23407:SF1">
    <property type="entry name" value="5-FORMYLTETRAHYDROFOLATE CYCLO-LIGASE"/>
    <property type="match status" value="1"/>
</dbReference>
<organism evidence="5 6">
    <name type="scientific">Alkalimonas mucilaginosa</name>
    <dbReference type="NCBI Taxonomy" id="3057676"/>
    <lineage>
        <taxon>Bacteria</taxon>
        <taxon>Pseudomonadati</taxon>
        <taxon>Pseudomonadota</taxon>
        <taxon>Gammaproteobacteria</taxon>
        <taxon>Alkalimonas</taxon>
    </lineage>
</organism>
<evidence type="ECO:0000313" key="5">
    <source>
        <dbReference type="EMBL" id="MEE2024791.1"/>
    </source>
</evidence>
<comment type="caution">
    <text evidence="5">The sequence shown here is derived from an EMBL/GenBank/DDBJ whole genome shotgun (WGS) entry which is preliminary data.</text>
</comment>
<evidence type="ECO:0000256" key="3">
    <source>
        <dbReference type="ARBA" id="ARBA00022840"/>
    </source>
</evidence>
<dbReference type="Proteomes" id="UP001339167">
    <property type="component" value="Unassembled WGS sequence"/>
</dbReference>
<dbReference type="EC" id="6.3.3.2" evidence="4"/>
<comment type="catalytic activity">
    <reaction evidence="4">
        <text>(6S)-5-formyl-5,6,7,8-tetrahydrofolate + ATP = (6R)-5,10-methenyltetrahydrofolate + ADP + phosphate</text>
        <dbReference type="Rhea" id="RHEA:10488"/>
        <dbReference type="ChEBI" id="CHEBI:30616"/>
        <dbReference type="ChEBI" id="CHEBI:43474"/>
        <dbReference type="ChEBI" id="CHEBI:57455"/>
        <dbReference type="ChEBI" id="CHEBI:57457"/>
        <dbReference type="ChEBI" id="CHEBI:456216"/>
        <dbReference type="EC" id="6.3.3.2"/>
    </reaction>
</comment>
<keyword evidence="4" id="KW-0460">Magnesium</keyword>
<sequence>MPSRHELRQLIRQRRQQLSTIQQQQAAHQLAERFCGLSFLPDCQHIALYLSNDGELDTWPLIHALWQRGKQLYLPLLHPFTSGHLIFQYFQANTPMRANRFGIPEPDWSCPDVRPVAQLDLICTPLVAFDALGNRLGMGGGFYDRTLAHYPTQNSDDQSNHKRPKLIGLAHSCQQVAAVPSEPWDVPLPAICTPDAIFLR</sequence>
<dbReference type="RefSeq" id="WP_330088116.1">
    <property type="nucleotide sequence ID" value="NZ_JAUGZK010000007.1"/>
</dbReference>
<name>A0ABU7JGH3_9GAMM</name>
<dbReference type="Gene3D" id="3.40.50.10420">
    <property type="entry name" value="NagB/RpiA/CoA transferase-like"/>
    <property type="match status" value="1"/>
</dbReference>